<evidence type="ECO:0000256" key="2">
    <source>
        <dbReference type="SAM" id="SignalP"/>
    </source>
</evidence>
<feature type="signal peptide" evidence="2">
    <location>
        <begin position="1"/>
        <end position="17"/>
    </location>
</feature>
<dbReference type="InterPro" id="IPR036812">
    <property type="entry name" value="NAD(P)_OxRdtase_dom_sf"/>
</dbReference>
<protein>
    <submittedName>
        <fullName evidence="4">Oxidoreductase</fullName>
    </submittedName>
</protein>
<dbReference type="PRINTS" id="PR00069">
    <property type="entry name" value="ALDKETRDTASE"/>
</dbReference>
<evidence type="ECO:0000313" key="4">
    <source>
        <dbReference type="EMBL" id="KAK7253627.1"/>
    </source>
</evidence>
<dbReference type="Proteomes" id="UP001363151">
    <property type="component" value="Unassembled WGS sequence"/>
</dbReference>
<keyword evidence="2" id="KW-0732">Signal</keyword>
<dbReference type="Pfam" id="PF00248">
    <property type="entry name" value="Aldo_ket_red"/>
    <property type="match status" value="1"/>
</dbReference>
<evidence type="ECO:0000256" key="1">
    <source>
        <dbReference type="SAM" id="MobiDB-lite"/>
    </source>
</evidence>
<feature type="chain" id="PRO_5046026691" evidence="2">
    <location>
        <begin position="18"/>
        <end position="448"/>
    </location>
</feature>
<feature type="region of interest" description="Disordered" evidence="1">
    <location>
        <begin position="252"/>
        <end position="330"/>
    </location>
</feature>
<dbReference type="PANTHER" id="PTHR43827">
    <property type="entry name" value="2,5-DIKETO-D-GLUCONIC ACID REDUCTASE"/>
    <property type="match status" value="1"/>
</dbReference>
<dbReference type="InterPro" id="IPR023210">
    <property type="entry name" value="NADP_OxRdtase_dom"/>
</dbReference>
<dbReference type="Gene3D" id="3.20.20.100">
    <property type="entry name" value="NADP-dependent oxidoreductase domain"/>
    <property type="match status" value="1"/>
</dbReference>
<dbReference type="InterPro" id="IPR020471">
    <property type="entry name" value="AKR"/>
</dbReference>
<name>A0ABR1GCS9_AURAN</name>
<dbReference type="PANTHER" id="PTHR43827:SF8">
    <property type="entry name" value="ALDO_KETO REDUCTASE FAMILY PROTEIN"/>
    <property type="match status" value="1"/>
</dbReference>
<comment type="caution">
    <text evidence="4">The sequence shown here is derived from an EMBL/GenBank/DDBJ whole genome shotgun (WGS) entry which is preliminary data.</text>
</comment>
<evidence type="ECO:0000313" key="5">
    <source>
        <dbReference type="Proteomes" id="UP001363151"/>
    </source>
</evidence>
<evidence type="ECO:0000259" key="3">
    <source>
        <dbReference type="Pfam" id="PF00248"/>
    </source>
</evidence>
<reference evidence="4 5" key="1">
    <citation type="submission" date="2024-03" db="EMBL/GenBank/DDBJ databases">
        <title>Aureococcus anophagefferens CCMP1851 and Kratosvirus quantuckense: Draft genome of a second virus-susceptible host strain in the model system.</title>
        <authorList>
            <person name="Chase E."/>
            <person name="Truchon A.R."/>
            <person name="Schepens W."/>
            <person name="Wilhelm S.W."/>
        </authorList>
    </citation>
    <scope>NUCLEOTIDE SEQUENCE [LARGE SCALE GENOMIC DNA]</scope>
    <source>
        <strain evidence="4 5">CCMP1851</strain>
    </source>
</reference>
<dbReference type="SUPFAM" id="SSF51430">
    <property type="entry name" value="NAD(P)-linked oxidoreductase"/>
    <property type="match status" value="1"/>
</dbReference>
<organism evidence="4 5">
    <name type="scientific">Aureococcus anophagefferens</name>
    <name type="common">Harmful bloom alga</name>
    <dbReference type="NCBI Taxonomy" id="44056"/>
    <lineage>
        <taxon>Eukaryota</taxon>
        <taxon>Sar</taxon>
        <taxon>Stramenopiles</taxon>
        <taxon>Ochrophyta</taxon>
        <taxon>Pelagophyceae</taxon>
        <taxon>Pelagomonadales</taxon>
        <taxon>Pelagomonadaceae</taxon>
        <taxon>Aureococcus</taxon>
    </lineage>
</organism>
<feature type="domain" description="NADP-dependent oxidoreductase" evidence="3">
    <location>
        <begin position="60"/>
        <end position="245"/>
    </location>
</feature>
<gene>
    <name evidence="4" type="ORF">SO694_00002025</name>
</gene>
<sequence length="448" mass="49008">MRRRALALLWLVARSRGGGDGGGFLDFELSNGFELPVVGLGVGNLAHRSIPAVVSAGVERFGVRLVDTAMASNNEHLLQETLRRLPRPERRVVVVTKVWYTHLGYGRTRLAVEESLKSLGGGVDVVMLLHWPRCRDDIAWMRCAEEEAEAELRYRRAGPAPGADAWVGSWRALEEFYGAGRLAAIGVSNFDYDDMARLLRDAAVAPHVYQGNVWAFLFDPRLVELLREHRVRFVAYNVASGAHLRRDFDAGSFGRASTPGREPSTSRPGSTVDARAGHERRRRAPRGRARGRREARRARGGPRRRRRDPGPQGAAQRDVATVPRASSEGHLAANAPPAVAACGALDPFELGAVERAMRALLRGEDAAGDDRPAGVVATFKNAAQGAVRVFWENESTGERVPVTADIAPGTAERLSTHPGHKFVAYRGAELLKTFTVTAPRGGWQEFEL</sequence>
<proteinExistence type="predicted"/>
<accession>A0ABR1GCS9</accession>
<keyword evidence="5" id="KW-1185">Reference proteome</keyword>
<dbReference type="PROSITE" id="PS50890">
    <property type="entry name" value="PUA"/>
    <property type="match status" value="1"/>
</dbReference>
<feature type="compositionally biased region" description="Basic residues" evidence="1">
    <location>
        <begin position="278"/>
        <end position="307"/>
    </location>
</feature>
<dbReference type="EMBL" id="JBBJCI010000034">
    <property type="protein sequence ID" value="KAK7253627.1"/>
    <property type="molecule type" value="Genomic_DNA"/>
</dbReference>